<sequence length="133" mass="14655">MDSATEFLFGSCVDSLSSTLPYPSDAVSVPAIQNPFGAEEANKFIAAFSDAMQQIAYRERMGTYNNRAKSMAVISKYLEPIAHQALERNKTRGRQSEEPEDSTLLDDFVEKTSGKSQAVEGRNVNAFISSEFT</sequence>
<protein>
    <submittedName>
        <fullName evidence="2">Uncharacterized protein</fullName>
    </submittedName>
</protein>
<evidence type="ECO:0000313" key="2">
    <source>
        <dbReference type="EMBL" id="KAJ7362893.1"/>
    </source>
</evidence>
<dbReference type="Proteomes" id="UP001218218">
    <property type="component" value="Unassembled WGS sequence"/>
</dbReference>
<keyword evidence="3" id="KW-1185">Reference proteome</keyword>
<accession>A0AAD7F1E7</accession>
<gene>
    <name evidence="2" type="ORF">DFH08DRAFT_951119</name>
</gene>
<organism evidence="2 3">
    <name type="scientific">Mycena albidolilacea</name>
    <dbReference type="NCBI Taxonomy" id="1033008"/>
    <lineage>
        <taxon>Eukaryota</taxon>
        <taxon>Fungi</taxon>
        <taxon>Dikarya</taxon>
        <taxon>Basidiomycota</taxon>
        <taxon>Agaricomycotina</taxon>
        <taxon>Agaricomycetes</taxon>
        <taxon>Agaricomycetidae</taxon>
        <taxon>Agaricales</taxon>
        <taxon>Marasmiineae</taxon>
        <taxon>Mycenaceae</taxon>
        <taxon>Mycena</taxon>
    </lineage>
</organism>
<proteinExistence type="predicted"/>
<name>A0AAD7F1E7_9AGAR</name>
<comment type="caution">
    <text evidence="2">The sequence shown here is derived from an EMBL/GenBank/DDBJ whole genome shotgun (WGS) entry which is preliminary data.</text>
</comment>
<dbReference type="AlphaFoldDB" id="A0AAD7F1E7"/>
<evidence type="ECO:0000256" key="1">
    <source>
        <dbReference type="SAM" id="MobiDB-lite"/>
    </source>
</evidence>
<feature type="compositionally biased region" description="Basic and acidic residues" evidence="1">
    <location>
        <begin position="85"/>
        <end position="97"/>
    </location>
</feature>
<reference evidence="2" key="1">
    <citation type="submission" date="2023-03" db="EMBL/GenBank/DDBJ databases">
        <title>Massive genome expansion in bonnet fungi (Mycena s.s.) driven by repeated elements and novel gene families across ecological guilds.</title>
        <authorList>
            <consortium name="Lawrence Berkeley National Laboratory"/>
            <person name="Harder C.B."/>
            <person name="Miyauchi S."/>
            <person name="Viragh M."/>
            <person name="Kuo A."/>
            <person name="Thoen E."/>
            <person name="Andreopoulos B."/>
            <person name="Lu D."/>
            <person name="Skrede I."/>
            <person name="Drula E."/>
            <person name="Henrissat B."/>
            <person name="Morin E."/>
            <person name="Kohler A."/>
            <person name="Barry K."/>
            <person name="LaButti K."/>
            <person name="Morin E."/>
            <person name="Salamov A."/>
            <person name="Lipzen A."/>
            <person name="Mereny Z."/>
            <person name="Hegedus B."/>
            <person name="Baldrian P."/>
            <person name="Stursova M."/>
            <person name="Weitz H."/>
            <person name="Taylor A."/>
            <person name="Grigoriev I.V."/>
            <person name="Nagy L.G."/>
            <person name="Martin F."/>
            <person name="Kauserud H."/>
        </authorList>
    </citation>
    <scope>NUCLEOTIDE SEQUENCE</scope>
    <source>
        <strain evidence="2">CBHHK002</strain>
    </source>
</reference>
<evidence type="ECO:0000313" key="3">
    <source>
        <dbReference type="Proteomes" id="UP001218218"/>
    </source>
</evidence>
<dbReference type="EMBL" id="JARIHO010000004">
    <property type="protein sequence ID" value="KAJ7362893.1"/>
    <property type="molecule type" value="Genomic_DNA"/>
</dbReference>
<feature type="region of interest" description="Disordered" evidence="1">
    <location>
        <begin position="85"/>
        <end position="116"/>
    </location>
</feature>